<dbReference type="AlphaFoldDB" id="A0A835XD76"/>
<dbReference type="SUPFAM" id="SSF55136">
    <property type="entry name" value="Probable bacterial effector-binding domain"/>
    <property type="match status" value="1"/>
</dbReference>
<dbReference type="Pfam" id="PF04832">
    <property type="entry name" value="SOUL"/>
    <property type="match status" value="1"/>
</dbReference>
<dbReference type="PANTHER" id="PTHR11220">
    <property type="entry name" value="HEME-BINDING PROTEIN-RELATED"/>
    <property type="match status" value="1"/>
</dbReference>
<accession>A0A835XD76</accession>
<evidence type="ECO:0000256" key="1">
    <source>
        <dbReference type="ARBA" id="ARBA00009817"/>
    </source>
</evidence>
<dbReference type="PANTHER" id="PTHR11220:SF1">
    <property type="entry name" value="HEME-BINDING PROTEIN 2"/>
    <property type="match status" value="1"/>
</dbReference>
<evidence type="ECO:0000313" key="3">
    <source>
        <dbReference type="Proteomes" id="UP000612055"/>
    </source>
</evidence>
<dbReference type="InterPro" id="IPR006917">
    <property type="entry name" value="SOUL_heme-bd"/>
</dbReference>
<keyword evidence="3" id="KW-1185">Reference proteome</keyword>
<dbReference type="EMBL" id="JAEHOE010000507">
    <property type="protein sequence ID" value="KAG2481818.1"/>
    <property type="molecule type" value="Genomic_DNA"/>
</dbReference>
<name>A0A835XD76_9CHLO</name>
<comment type="caution">
    <text evidence="2">The sequence shown here is derived from an EMBL/GenBank/DDBJ whole genome shotgun (WGS) entry which is preliminary data.</text>
</comment>
<organism evidence="2 3">
    <name type="scientific">Edaphochlamys debaryana</name>
    <dbReference type="NCBI Taxonomy" id="47281"/>
    <lineage>
        <taxon>Eukaryota</taxon>
        <taxon>Viridiplantae</taxon>
        <taxon>Chlorophyta</taxon>
        <taxon>core chlorophytes</taxon>
        <taxon>Chlorophyceae</taxon>
        <taxon>CS clade</taxon>
        <taxon>Chlamydomonadales</taxon>
        <taxon>Chlamydomonadales incertae sedis</taxon>
        <taxon>Edaphochlamys</taxon>
    </lineage>
</organism>
<proteinExistence type="inferred from homology"/>
<protein>
    <submittedName>
        <fullName evidence="2">Uncharacterized protein</fullName>
    </submittedName>
</protein>
<dbReference type="OrthoDB" id="6424451at2759"/>
<feature type="non-terminal residue" evidence="2">
    <location>
        <position position="1"/>
    </location>
</feature>
<sequence length="182" mass="20019">PPPQRLERYAQGDNVNGTKLDATNPSFTLFYVADAKAHTLQAGHRGRATYTIEYFVPFELQDAPPRPNSTDLGVTRVEAQDVWVLSFGGFATEETVVNRGFEFMANLTGDGQEIEEAFIGLALYDQPARLVKRHNELWLWAKNAPAAAAAAQAPGPQHSAAQRWRQLFSAAWVAATGGARRH</sequence>
<dbReference type="InterPro" id="IPR011256">
    <property type="entry name" value="Reg_factor_effector_dom_sf"/>
</dbReference>
<dbReference type="Gene3D" id="3.20.80.10">
    <property type="entry name" value="Regulatory factor, effector binding domain"/>
    <property type="match status" value="1"/>
</dbReference>
<dbReference type="Proteomes" id="UP000612055">
    <property type="component" value="Unassembled WGS sequence"/>
</dbReference>
<comment type="similarity">
    <text evidence="1">Belongs to the HEBP family.</text>
</comment>
<gene>
    <name evidence="2" type="ORF">HYH03_019215</name>
</gene>
<evidence type="ECO:0000313" key="2">
    <source>
        <dbReference type="EMBL" id="KAG2481818.1"/>
    </source>
</evidence>
<reference evidence="2" key="1">
    <citation type="journal article" date="2020" name="bioRxiv">
        <title>Comparative genomics of Chlamydomonas.</title>
        <authorList>
            <person name="Craig R.J."/>
            <person name="Hasan A.R."/>
            <person name="Ness R.W."/>
            <person name="Keightley P.D."/>
        </authorList>
    </citation>
    <scope>NUCLEOTIDE SEQUENCE</scope>
    <source>
        <strain evidence="2">CCAP 11/70</strain>
    </source>
</reference>